<evidence type="ECO:0000256" key="1">
    <source>
        <dbReference type="ARBA" id="ARBA00022793"/>
    </source>
</evidence>
<dbReference type="EMBL" id="CAXAMM010016113">
    <property type="protein sequence ID" value="CAK9038100.1"/>
    <property type="molecule type" value="Genomic_DNA"/>
</dbReference>
<dbReference type="PANTHER" id="PTHR10067:SF6">
    <property type="entry name" value="PHOSPHATIDYLSERINE DECARBOXYLASE PROENZYME, MITOCHONDRIAL"/>
    <property type="match status" value="1"/>
</dbReference>
<name>A0ABP0LFZ9_9DINO</name>
<dbReference type="Pfam" id="PF02666">
    <property type="entry name" value="PS_Dcarbxylase"/>
    <property type="match status" value="1"/>
</dbReference>
<accession>A0ABP0LFZ9</accession>
<dbReference type="InterPro" id="IPR003817">
    <property type="entry name" value="PS_Dcarbxylase"/>
</dbReference>
<evidence type="ECO:0000313" key="3">
    <source>
        <dbReference type="EMBL" id="CAK9038100.1"/>
    </source>
</evidence>
<gene>
    <name evidence="3" type="ORF">SCF082_LOCUS22460</name>
</gene>
<organism evidence="3 4">
    <name type="scientific">Durusdinium trenchii</name>
    <dbReference type="NCBI Taxonomy" id="1381693"/>
    <lineage>
        <taxon>Eukaryota</taxon>
        <taxon>Sar</taxon>
        <taxon>Alveolata</taxon>
        <taxon>Dinophyceae</taxon>
        <taxon>Suessiales</taxon>
        <taxon>Symbiodiniaceae</taxon>
        <taxon>Durusdinium</taxon>
    </lineage>
</organism>
<reference evidence="3 4" key="1">
    <citation type="submission" date="2024-02" db="EMBL/GenBank/DDBJ databases">
        <authorList>
            <person name="Chen Y."/>
            <person name="Shah S."/>
            <person name="Dougan E. K."/>
            <person name="Thang M."/>
            <person name="Chan C."/>
        </authorList>
    </citation>
    <scope>NUCLEOTIDE SEQUENCE [LARGE SCALE GENOMIC DNA]</scope>
</reference>
<evidence type="ECO:0000256" key="2">
    <source>
        <dbReference type="ARBA" id="ARBA00023239"/>
    </source>
</evidence>
<dbReference type="PANTHER" id="PTHR10067">
    <property type="entry name" value="PHOSPHATIDYLSERINE DECARBOXYLASE"/>
    <property type="match status" value="1"/>
</dbReference>
<sequence length="274" mass="30879">MVSYSHRVDAKCLSRPTSGQETRTARLRGEAEPEVDWSLIADRINKRFKYKPGRAAFCPEEYLCYEDWFLRKLSEKTHGECLAQAALADVCTPVPSGEMTLKVSVIAMEELLRLLQGDQLLQLRLRWPDYHRVHSPVDGTIESIKRYEKDQLFPTSESMSIFKFATSFGPVQLLCIGEWSVQSFQTHAVAGQEVRKMDELGHFDVGSQVILALPKSLHILPKEGARMFVGDPIAAEHVQKKEQVVRAILGRGAMPAFSGRKPKGKVLRAKRSGR</sequence>
<evidence type="ECO:0000313" key="4">
    <source>
        <dbReference type="Proteomes" id="UP001642464"/>
    </source>
</evidence>
<protein>
    <submittedName>
        <fullName evidence="3">Phosphatidylserine decarboxylase proenzyme 2 [Cleaved into: Phosphatidylserine decarboxylase 2 beta chain</fullName>
    </submittedName>
</protein>
<proteinExistence type="predicted"/>
<keyword evidence="4" id="KW-1185">Reference proteome</keyword>
<dbReference type="Proteomes" id="UP001642464">
    <property type="component" value="Unassembled WGS sequence"/>
</dbReference>
<keyword evidence="1" id="KW-0210">Decarboxylase</keyword>
<keyword evidence="2" id="KW-0456">Lyase</keyword>
<comment type="caution">
    <text evidence="3">The sequence shown here is derived from an EMBL/GenBank/DDBJ whole genome shotgun (WGS) entry which is preliminary data.</text>
</comment>